<sequence>MNDNIGFIYNVTSMVSWPIHEAWLEWMRTVHAPEVLATECFTSFKILKLHEIDETEGPTYAVQYFAESKALYNRYISRFSPEMRQKGYDKWGDGFVSFHSVMEVVH</sequence>
<gene>
    <name evidence="1" type="ORF">KTO63_12835</name>
</gene>
<evidence type="ECO:0000313" key="1">
    <source>
        <dbReference type="EMBL" id="MBV4358042.1"/>
    </source>
</evidence>
<reference evidence="1" key="1">
    <citation type="submission" date="2021-06" db="EMBL/GenBank/DDBJ databases">
        <authorList>
            <person name="Huq M.A."/>
        </authorList>
    </citation>
    <scope>NUCLEOTIDE SEQUENCE</scope>
    <source>
        <strain evidence="1">MAH-26</strain>
    </source>
</reference>
<proteinExistence type="predicted"/>
<dbReference type="Proteomes" id="UP000812270">
    <property type="component" value="Unassembled WGS sequence"/>
</dbReference>
<organism evidence="1 2">
    <name type="scientific">Pinibacter aurantiacus</name>
    <dbReference type="NCBI Taxonomy" id="2851599"/>
    <lineage>
        <taxon>Bacteria</taxon>
        <taxon>Pseudomonadati</taxon>
        <taxon>Bacteroidota</taxon>
        <taxon>Chitinophagia</taxon>
        <taxon>Chitinophagales</taxon>
        <taxon>Chitinophagaceae</taxon>
        <taxon>Pinibacter</taxon>
    </lineage>
</organism>
<dbReference type="AlphaFoldDB" id="A0A9E2SB30"/>
<comment type="caution">
    <text evidence="1">The sequence shown here is derived from an EMBL/GenBank/DDBJ whole genome shotgun (WGS) entry which is preliminary data.</text>
</comment>
<dbReference type="RefSeq" id="WP_217791708.1">
    <property type="nucleotide sequence ID" value="NZ_JAHSPG010000009.1"/>
</dbReference>
<evidence type="ECO:0000313" key="2">
    <source>
        <dbReference type="Proteomes" id="UP000812270"/>
    </source>
</evidence>
<name>A0A9E2SB30_9BACT</name>
<dbReference type="Pfam" id="PF14114">
    <property type="entry name" value="DUF4286"/>
    <property type="match status" value="1"/>
</dbReference>
<keyword evidence="2" id="KW-1185">Reference proteome</keyword>
<dbReference type="EMBL" id="JAHSPG010000009">
    <property type="protein sequence ID" value="MBV4358042.1"/>
    <property type="molecule type" value="Genomic_DNA"/>
</dbReference>
<protein>
    <submittedName>
        <fullName evidence="1">DUF4286 family protein</fullName>
    </submittedName>
</protein>
<dbReference type="InterPro" id="IPR025563">
    <property type="entry name" value="DUF4286"/>
</dbReference>
<accession>A0A9E2SB30</accession>